<organism evidence="10 11">
    <name type="scientific">Catellatospora bangladeshensis</name>
    <dbReference type="NCBI Taxonomy" id="310355"/>
    <lineage>
        <taxon>Bacteria</taxon>
        <taxon>Bacillati</taxon>
        <taxon>Actinomycetota</taxon>
        <taxon>Actinomycetes</taxon>
        <taxon>Micromonosporales</taxon>
        <taxon>Micromonosporaceae</taxon>
        <taxon>Catellatospora</taxon>
    </lineage>
</organism>
<dbReference type="PANTHER" id="PTHR43133">
    <property type="entry name" value="RNA POLYMERASE ECF-TYPE SIGMA FACTO"/>
    <property type="match status" value="1"/>
</dbReference>
<feature type="domain" description="RNA polymerase sigma factor 70 region 4 type 2" evidence="9">
    <location>
        <begin position="227"/>
        <end position="278"/>
    </location>
</feature>
<dbReference type="InterPro" id="IPR036390">
    <property type="entry name" value="WH_DNA-bd_sf"/>
</dbReference>
<dbReference type="NCBIfam" id="TIGR02937">
    <property type="entry name" value="sigma70-ECF"/>
    <property type="match status" value="1"/>
</dbReference>
<dbReference type="InterPro" id="IPR039425">
    <property type="entry name" value="RNA_pol_sigma-70-like"/>
</dbReference>
<accession>A0A8J3JQ42</accession>
<dbReference type="GO" id="GO:0016987">
    <property type="term" value="F:sigma factor activity"/>
    <property type="evidence" value="ECO:0007669"/>
    <property type="project" value="UniProtKB-KW"/>
</dbReference>
<evidence type="ECO:0000256" key="1">
    <source>
        <dbReference type="ARBA" id="ARBA00010641"/>
    </source>
</evidence>
<dbReference type="GO" id="GO:0006352">
    <property type="term" value="P:DNA-templated transcription initiation"/>
    <property type="evidence" value="ECO:0007669"/>
    <property type="project" value="InterPro"/>
</dbReference>
<name>A0A8J3JQ42_9ACTN</name>
<dbReference type="SUPFAM" id="SSF88659">
    <property type="entry name" value="Sigma3 and sigma4 domains of RNA polymerase sigma factors"/>
    <property type="match status" value="1"/>
</dbReference>
<evidence type="ECO:0000256" key="4">
    <source>
        <dbReference type="ARBA" id="ARBA00023125"/>
    </source>
</evidence>
<evidence type="ECO:0000256" key="3">
    <source>
        <dbReference type="ARBA" id="ARBA00023082"/>
    </source>
</evidence>
<keyword evidence="3" id="KW-0731">Sigma factor</keyword>
<evidence type="ECO:0000259" key="9">
    <source>
        <dbReference type="Pfam" id="PF08281"/>
    </source>
</evidence>
<keyword evidence="2" id="KW-0805">Transcription regulation</keyword>
<feature type="domain" description="RNA polymerase sigma-70 region 2" evidence="8">
    <location>
        <begin position="139"/>
        <end position="199"/>
    </location>
</feature>
<evidence type="ECO:0000259" key="7">
    <source>
        <dbReference type="Pfam" id="PF03551"/>
    </source>
</evidence>
<protein>
    <recommendedName>
        <fullName evidence="12">Sigma-70 family RNA polymerase sigma factor</fullName>
    </recommendedName>
</protein>
<gene>
    <name evidence="10" type="ORF">Cba03nite_41070</name>
</gene>
<dbReference type="SUPFAM" id="SSF88946">
    <property type="entry name" value="Sigma2 domain of RNA polymerase sigma factors"/>
    <property type="match status" value="1"/>
</dbReference>
<dbReference type="EMBL" id="BONF01000024">
    <property type="protein sequence ID" value="GIF82758.1"/>
    <property type="molecule type" value="Genomic_DNA"/>
</dbReference>
<comment type="similarity">
    <text evidence="1">Belongs to the sigma-70 factor family. ECF subfamily.</text>
</comment>
<proteinExistence type="inferred from homology"/>
<evidence type="ECO:0000256" key="2">
    <source>
        <dbReference type="ARBA" id="ARBA00023015"/>
    </source>
</evidence>
<feature type="region of interest" description="Disordered" evidence="6">
    <location>
        <begin position="101"/>
        <end position="126"/>
    </location>
</feature>
<dbReference type="InterPro" id="IPR036388">
    <property type="entry name" value="WH-like_DNA-bd_sf"/>
</dbReference>
<dbReference type="AlphaFoldDB" id="A0A8J3JQ42"/>
<keyword evidence="11" id="KW-1185">Reference proteome</keyword>
<evidence type="ECO:0000259" key="8">
    <source>
        <dbReference type="Pfam" id="PF04542"/>
    </source>
</evidence>
<dbReference type="InterPro" id="IPR007627">
    <property type="entry name" value="RNA_pol_sigma70_r2"/>
</dbReference>
<sequence length="289" mass="31157">MGQRERAVPLVLDAVEERERHGYAILKRVTELSGGQQAWPDGVLYPLLHRLERLGQLTSVWRITETGRRRKFYRAAGASVSHPPAGRCSAGVERGVEPAGGAAVLSPPGRGWPQRRAEPVPRSRPGAVRPDLEQVFRVAYPRVVAVAARVLGSRDGAEDVAQEVFLGFGRSTVPAGEATGWLCVAAAHTALNHLRAGRRRATRERAVGGDGDCPDVADTVVARDEQRRVRAALARLPRKQAVALVLRHSGLSYAEVAAALDMSPGSVGTTVRRAESALRKELNRDASSD</sequence>
<evidence type="ECO:0000256" key="5">
    <source>
        <dbReference type="ARBA" id="ARBA00023163"/>
    </source>
</evidence>
<dbReference type="InterPro" id="IPR013249">
    <property type="entry name" value="RNA_pol_sigma70_r4_t2"/>
</dbReference>
<dbReference type="GO" id="GO:0003677">
    <property type="term" value="F:DNA binding"/>
    <property type="evidence" value="ECO:0007669"/>
    <property type="project" value="UniProtKB-KW"/>
</dbReference>
<evidence type="ECO:0000256" key="6">
    <source>
        <dbReference type="SAM" id="MobiDB-lite"/>
    </source>
</evidence>
<dbReference type="Pfam" id="PF04542">
    <property type="entry name" value="Sigma70_r2"/>
    <property type="match status" value="1"/>
</dbReference>
<feature type="domain" description="Transcription regulator PadR N-terminal" evidence="7">
    <location>
        <begin position="11"/>
        <end position="74"/>
    </location>
</feature>
<evidence type="ECO:0000313" key="11">
    <source>
        <dbReference type="Proteomes" id="UP000601223"/>
    </source>
</evidence>
<dbReference type="Pfam" id="PF08281">
    <property type="entry name" value="Sigma70_r4_2"/>
    <property type="match status" value="1"/>
</dbReference>
<dbReference type="Gene3D" id="1.10.1740.10">
    <property type="match status" value="1"/>
</dbReference>
<dbReference type="CDD" id="cd06171">
    <property type="entry name" value="Sigma70_r4"/>
    <property type="match status" value="1"/>
</dbReference>
<comment type="caution">
    <text evidence="10">The sequence shown here is derived from an EMBL/GenBank/DDBJ whole genome shotgun (WGS) entry which is preliminary data.</text>
</comment>
<dbReference type="Gene3D" id="1.10.10.10">
    <property type="entry name" value="Winged helix-like DNA-binding domain superfamily/Winged helix DNA-binding domain"/>
    <property type="match status" value="2"/>
</dbReference>
<keyword evidence="5" id="KW-0804">Transcription</keyword>
<dbReference type="InterPro" id="IPR014284">
    <property type="entry name" value="RNA_pol_sigma-70_dom"/>
</dbReference>
<keyword evidence="4" id="KW-0238">DNA-binding</keyword>
<dbReference type="SUPFAM" id="SSF46785">
    <property type="entry name" value="Winged helix' DNA-binding domain"/>
    <property type="match status" value="1"/>
</dbReference>
<dbReference type="Proteomes" id="UP000601223">
    <property type="component" value="Unassembled WGS sequence"/>
</dbReference>
<evidence type="ECO:0008006" key="12">
    <source>
        <dbReference type="Google" id="ProtNLM"/>
    </source>
</evidence>
<dbReference type="RefSeq" id="WP_239125904.1">
    <property type="nucleotide sequence ID" value="NZ_BONF01000024.1"/>
</dbReference>
<dbReference type="PANTHER" id="PTHR43133:SF8">
    <property type="entry name" value="RNA POLYMERASE SIGMA FACTOR HI_1459-RELATED"/>
    <property type="match status" value="1"/>
</dbReference>
<dbReference type="InterPro" id="IPR013324">
    <property type="entry name" value="RNA_pol_sigma_r3/r4-like"/>
</dbReference>
<dbReference type="Pfam" id="PF03551">
    <property type="entry name" value="PadR"/>
    <property type="match status" value="1"/>
</dbReference>
<evidence type="ECO:0000313" key="10">
    <source>
        <dbReference type="EMBL" id="GIF82758.1"/>
    </source>
</evidence>
<dbReference type="InterPro" id="IPR013325">
    <property type="entry name" value="RNA_pol_sigma_r2"/>
</dbReference>
<dbReference type="InterPro" id="IPR005149">
    <property type="entry name" value="Tscrpt_reg_PadR_N"/>
</dbReference>
<reference evidence="10 11" key="1">
    <citation type="submission" date="2021-01" db="EMBL/GenBank/DDBJ databases">
        <title>Whole genome shotgun sequence of Catellatospora bangladeshensis NBRC 107357.</title>
        <authorList>
            <person name="Komaki H."/>
            <person name="Tamura T."/>
        </authorList>
    </citation>
    <scope>NUCLEOTIDE SEQUENCE [LARGE SCALE GENOMIC DNA]</scope>
    <source>
        <strain evidence="10 11">NBRC 107357</strain>
    </source>
</reference>